<dbReference type="RefSeq" id="WP_126351186.1">
    <property type="nucleotide sequence ID" value="NZ_CP086380.1"/>
</dbReference>
<dbReference type="PROSITE" id="PS51061">
    <property type="entry name" value="R3H"/>
    <property type="match status" value="1"/>
</dbReference>
<dbReference type="SUPFAM" id="SSF82708">
    <property type="entry name" value="R3H domain"/>
    <property type="match status" value="1"/>
</dbReference>
<gene>
    <name evidence="3" type="ORF">EJ104_02530</name>
</gene>
<feature type="region of interest" description="Disordered" evidence="1">
    <location>
        <begin position="1"/>
        <end position="42"/>
    </location>
</feature>
<dbReference type="CDD" id="cd02414">
    <property type="entry name" value="KH-II_Jag"/>
    <property type="match status" value="1"/>
</dbReference>
<name>A0A3S0KM46_9DEIO</name>
<reference evidence="3 4" key="1">
    <citation type="submission" date="2018-12" db="EMBL/GenBank/DDBJ databases">
        <title>Deinococcus radiophilus ATCC 27603 genome sequencing and assembly.</title>
        <authorList>
            <person name="Maclea K.S."/>
            <person name="Maynard C.R."/>
        </authorList>
    </citation>
    <scope>NUCLEOTIDE SEQUENCE [LARGE SCALE GENOMIC DNA]</scope>
    <source>
        <strain evidence="3 4">ATCC 27603</strain>
    </source>
</reference>
<dbReference type="GO" id="GO:0003723">
    <property type="term" value="F:RNA binding"/>
    <property type="evidence" value="ECO:0007669"/>
    <property type="project" value="InterPro"/>
</dbReference>
<evidence type="ECO:0000259" key="2">
    <source>
        <dbReference type="PROSITE" id="PS51061"/>
    </source>
</evidence>
<evidence type="ECO:0000313" key="3">
    <source>
        <dbReference type="EMBL" id="RTR29841.1"/>
    </source>
</evidence>
<keyword evidence="4" id="KW-1185">Reference proteome</keyword>
<evidence type="ECO:0000313" key="4">
    <source>
        <dbReference type="Proteomes" id="UP000277766"/>
    </source>
</evidence>
<evidence type="ECO:0000256" key="1">
    <source>
        <dbReference type="SAM" id="MobiDB-lite"/>
    </source>
</evidence>
<dbReference type="PANTHER" id="PTHR35800:SF1">
    <property type="entry name" value="RNA-BINDING PROTEIN KHPB"/>
    <property type="match status" value="1"/>
</dbReference>
<dbReference type="OrthoDB" id="9794483at2"/>
<dbReference type="AlphaFoldDB" id="A0A3S0KM46"/>
<dbReference type="InterPro" id="IPR038008">
    <property type="entry name" value="Jag_KH"/>
</dbReference>
<proteinExistence type="predicted"/>
<feature type="domain" description="R3H" evidence="2">
    <location>
        <begin position="149"/>
        <end position="215"/>
    </location>
</feature>
<dbReference type="EMBL" id="RXPE01000003">
    <property type="protein sequence ID" value="RTR29841.1"/>
    <property type="molecule type" value="Genomic_DNA"/>
</dbReference>
<dbReference type="InterPro" id="IPR039247">
    <property type="entry name" value="KhpB"/>
</dbReference>
<organism evidence="3 4">
    <name type="scientific">Deinococcus radiophilus</name>
    <dbReference type="NCBI Taxonomy" id="32062"/>
    <lineage>
        <taxon>Bacteria</taxon>
        <taxon>Thermotogati</taxon>
        <taxon>Deinococcota</taxon>
        <taxon>Deinococci</taxon>
        <taxon>Deinococcales</taxon>
        <taxon>Deinococcaceae</taxon>
        <taxon>Deinococcus</taxon>
    </lineage>
</organism>
<dbReference type="InterPro" id="IPR036867">
    <property type="entry name" value="R3H_dom_sf"/>
</dbReference>
<sequence length="217" mass="23424">MQDPKNLGDYLAGLGISDADDDTSAPNPLSPASRPSTSVLLPGAAPTTAAAPFVGEQLESYGDQPDPKTALEQFLWGVARRFDPGLSVRVTQDGDYLEGEITGENVGRLIGREGHVIEALDTLAYAAVAKYMPEGQHLRVRVDVGGYRGRHFQMLRQLADRVAESVASSGEPHNFQPMNPADRRIIHMALKDNPHVVTQSVGEGHSRRLVVKPAPAR</sequence>
<dbReference type="Gene3D" id="3.30.1370.50">
    <property type="entry name" value="R3H-like domain"/>
    <property type="match status" value="1"/>
</dbReference>
<protein>
    <submittedName>
        <fullName evidence="3">KH domain-containing protein</fullName>
    </submittedName>
</protein>
<dbReference type="CDD" id="cd02644">
    <property type="entry name" value="R3H_jag"/>
    <property type="match status" value="1"/>
</dbReference>
<dbReference type="InterPro" id="IPR001374">
    <property type="entry name" value="R3H_dom"/>
</dbReference>
<dbReference type="SMART" id="SM00393">
    <property type="entry name" value="R3H"/>
    <property type="match status" value="1"/>
</dbReference>
<dbReference type="InterPro" id="IPR015946">
    <property type="entry name" value="KH_dom-like_a/b"/>
</dbReference>
<dbReference type="Proteomes" id="UP000277766">
    <property type="component" value="Unassembled WGS sequence"/>
</dbReference>
<dbReference type="PANTHER" id="PTHR35800">
    <property type="entry name" value="PROTEIN JAG"/>
    <property type="match status" value="1"/>
</dbReference>
<dbReference type="Pfam" id="PF01424">
    <property type="entry name" value="R3H"/>
    <property type="match status" value="1"/>
</dbReference>
<accession>A0A3S0KM46</accession>
<comment type="caution">
    <text evidence="3">The sequence shown here is derived from an EMBL/GenBank/DDBJ whole genome shotgun (WGS) entry which is preliminary data.</text>
</comment>
<dbReference type="InterPro" id="IPR034079">
    <property type="entry name" value="R3H_KhpB"/>
</dbReference>
<dbReference type="Gene3D" id="3.30.300.20">
    <property type="match status" value="1"/>
</dbReference>
<dbReference type="Pfam" id="PF13083">
    <property type="entry name" value="KH_KhpA-B"/>
    <property type="match status" value="1"/>
</dbReference>